<name>A0ABR3JJX9_9AGAR</name>
<dbReference type="Proteomes" id="UP001556367">
    <property type="component" value="Unassembled WGS sequence"/>
</dbReference>
<keyword evidence="3" id="KW-1185">Reference proteome</keyword>
<organism evidence="2 3">
    <name type="scientific">Hohenbuehelia grisea</name>
    <dbReference type="NCBI Taxonomy" id="104357"/>
    <lineage>
        <taxon>Eukaryota</taxon>
        <taxon>Fungi</taxon>
        <taxon>Dikarya</taxon>
        <taxon>Basidiomycota</taxon>
        <taxon>Agaricomycotina</taxon>
        <taxon>Agaricomycetes</taxon>
        <taxon>Agaricomycetidae</taxon>
        <taxon>Agaricales</taxon>
        <taxon>Pleurotineae</taxon>
        <taxon>Pleurotaceae</taxon>
        <taxon>Hohenbuehelia</taxon>
    </lineage>
</organism>
<feature type="transmembrane region" description="Helical" evidence="1">
    <location>
        <begin position="44"/>
        <end position="65"/>
    </location>
</feature>
<evidence type="ECO:0000256" key="1">
    <source>
        <dbReference type="SAM" id="Phobius"/>
    </source>
</evidence>
<feature type="transmembrane region" description="Helical" evidence="1">
    <location>
        <begin position="150"/>
        <end position="169"/>
    </location>
</feature>
<gene>
    <name evidence="2" type="ORF">HGRIS_001693</name>
</gene>
<sequence>MSMDSESGVGHTITDGIQDISALLPLLGTEQCEEHVGSALIDGYLYVAAAPLSIFGSLGIVRAGFKAFVASIKVGWGQEISMGGMGARILADAGFGPAGKALRLIMWDKDLPNERHAVETKLTATLEELHITDAKSLSVKAVSDGWNWQMLVASHIMLVVSIMPYVYFIKNNHGKPLYARWFFPLARSLGCLITANMTQFIIQARLLEIIRHRIAFSTLDRYIRAKQIPLDSEKLKWWDARFTSEIALRSLEAHLSNRDVENQEKMKELNEVLGKTMAEHELSLSLRTRIIFILARLGVVIGLGLSVAGYIGCFSLVKGGSTIGSYIWLSTEVFLSLVRMAIWAWNPKWDDNEAPLEISLQLSTHCPLPTCNKFSEELDEEEVLPLTRSREFLKAITSFVGLLDPVEGIQEGIALYYAMSWCGTLSMRVLYVVLHNYKEGISQMLVYQDQSTSSAAARPACRRARVDVVNGEKGVDWVQAKMTSMDGHHLPEDETLVGSLTKHCNSIFQKLHAAEEKGTGLNSVDDVNGTLGKRLRRLFRPSRSPALGYGTVAIRMTWELARKSRNSQVDGQSGGRSILKEGSDDRLFFKWECSNGASGSFSWRGASG</sequence>
<proteinExistence type="predicted"/>
<keyword evidence="1" id="KW-0472">Membrane</keyword>
<accession>A0ABR3JJX9</accession>
<keyword evidence="1" id="KW-1133">Transmembrane helix</keyword>
<protein>
    <submittedName>
        <fullName evidence="2">Uncharacterized protein</fullName>
    </submittedName>
</protein>
<reference evidence="3" key="1">
    <citation type="submission" date="2024-06" db="EMBL/GenBank/DDBJ databases">
        <title>Multi-omics analyses provide insights into the biosynthesis of the anticancer antibiotic pleurotin in Hohenbuehelia grisea.</title>
        <authorList>
            <person name="Weaver J.A."/>
            <person name="Alberti F."/>
        </authorList>
    </citation>
    <scope>NUCLEOTIDE SEQUENCE [LARGE SCALE GENOMIC DNA]</scope>
    <source>
        <strain evidence="3">T-177</strain>
    </source>
</reference>
<evidence type="ECO:0000313" key="2">
    <source>
        <dbReference type="EMBL" id="KAL0955451.1"/>
    </source>
</evidence>
<evidence type="ECO:0000313" key="3">
    <source>
        <dbReference type="Proteomes" id="UP001556367"/>
    </source>
</evidence>
<feature type="transmembrane region" description="Helical" evidence="1">
    <location>
        <begin position="181"/>
        <end position="202"/>
    </location>
</feature>
<feature type="transmembrane region" description="Helical" evidence="1">
    <location>
        <begin position="290"/>
        <end position="317"/>
    </location>
</feature>
<keyword evidence="1" id="KW-0812">Transmembrane</keyword>
<dbReference type="EMBL" id="JASNQZ010000006">
    <property type="protein sequence ID" value="KAL0955451.1"/>
    <property type="molecule type" value="Genomic_DNA"/>
</dbReference>
<comment type="caution">
    <text evidence="2">The sequence shown here is derived from an EMBL/GenBank/DDBJ whole genome shotgun (WGS) entry which is preliminary data.</text>
</comment>